<evidence type="ECO:0000256" key="2">
    <source>
        <dbReference type="ARBA" id="ARBA00023163"/>
    </source>
</evidence>
<dbReference type="GO" id="GO:0006355">
    <property type="term" value="P:regulation of DNA-templated transcription"/>
    <property type="evidence" value="ECO:0007669"/>
    <property type="project" value="InterPro"/>
</dbReference>
<evidence type="ECO:0000313" key="5">
    <source>
        <dbReference type="Proteomes" id="UP000250079"/>
    </source>
</evidence>
<dbReference type="Proteomes" id="UP000250079">
    <property type="component" value="Chromosome"/>
</dbReference>
<dbReference type="KEGG" id="gai:IMCC3135_10330"/>
<protein>
    <submittedName>
        <fullName evidence="4">Regulator of sigma D</fullName>
    </submittedName>
</protein>
<sequence>MSTVNAEANNVATPSGVDRRERLHNTIESLVKLRQEVIVSYCQLSGVSSFSARDEESHDVEADQLRRFCQIMVDYTAMGHFEVYQRIIEGKERRRAVKDVAAEVYPAIAETTDYLVDFNDKYDAFEGTDEDVDMLAGDLSRLGEIIAIRGELEDQVLAALEQ</sequence>
<accession>A0A2Z2NTS6</accession>
<keyword evidence="2 3" id="KW-0804">Transcription</keyword>
<dbReference type="InterPro" id="IPR007448">
    <property type="entry name" value="Sigma70_reg_Rsd_AlgQ"/>
</dbReference>
<dbReference type="Pfam" id="PF04353">
    <property type="entry name" value="Rsd_AlgQ"/>
    <property type="match status" value="1"/>
</dbReference>
<dbReference type="Gene3D" id="1.20.120.1370">
    <property type="entry name" value="Regulator of RNA polymerase sigma(70) subunit, domain 4"/>
    <property type="match status" value="1"/>
</dbReference>
<evidence type="ECO:0000313" key="4">
    <source>
        <dbReference type="EMBL" id="ASJ72160.1"/>
    </source>
</evidence>
<dbReference type="EMBL" id="CP018632">
    <property type="protein sequence ID" value="ASJ72160.1"/>
    <property type="molecule type" value="Genomic_DNA"/>
</dbReference>
<keyword evidence="1 3" id="KW-0805">Transcription regulation</keyword>
<dbReference type="AlphaFoldDB" id="A0A2Z2NTS6"/>
<dbReference type="OrthoDB" id="5567237at2"/>
<organism evidence="4 5">
    <name type="scientific">Granulosicoccus antarcticus IMCC3135</name>
    <dbReference type="NCBI Taxonomy" id="1192854"/>
    <lineage>
        <taxon>Bacteria</taxon>
        <taxon>Pseudomonadati</taxon>
        <taxon>Pseudomonadota</taxon>
        <taxon>Gammaproteobacteria</taxon>
        <taxon>Chromatiales</taxon>
        <taxon>Granulosicoccaceae</taxon>
        <taxon>Granulosicoccus</taxon>
    </lineage>
</organism>
<dbReference type="InterPro" id="IPR038309">
    <property type="entry name" value="Rsd/AlgQ_sf"/>
</dbReference>
<keyword evidence="5" id="KW-1185">Reference proteome</keyword>
<proteinExistence type="inferred from homology"/>
<dbReference type="RefSeq" id="WP_088917499.1">
    <property type="nucleotide sequence ID" value="NZ_CP018632.1"/>
</dbReference>
<evidence type="ECO:0000256" key="1">
    <source>
        <dbReference type="ARBA" id="ARBA00023015"/>
    </source>
</evidence>
<evidence type="ECO:0000256" key="3">
    <source>
        <dbReference type="RuleBase" id="RU004409"/>
    </source>
</evidence>
<reference evidence="4 5" key="1">
    <citation type="submission" date="2016-12" db="EMBL/GenBank/DDBJ databases">
        <authorList>
            <person name="Song W.-J."/>
            <person name="Kurnit D.M."/>
        </authorList>
    </citation>
    <scope>NUCLEOTIDE SEQUENCE [LARGE SCALE GENOMIC DNA]</scope>
    <source>
        <strain evidence="4 5">IMCC3135</strain>
    </source>
</reference>
<name>A0A2Z2NTS6_9GAMM</name>
<gene>
    <name evidence="4" type="primary">rsd</name>
    <name evidence="4" type="ORF">IMCC3135_10330</name>
</gene>
<comment type="similarity">
    <text evidence="3">Belongs to the Rsd/AlgQ family.</text>
</comment>